<dbReference type="PROSITE" id="PS50096">
    <property type="entry name" value="IQ"/>
    <property type="match status" value="1"/>
</dbReference>
<sequence length="416" mass="48342">METGAAGAEPCKNTETKEMEKFTHLEALLFTAVLENCVDQLSILGYIMPVPYEGRADISHIDSREIKEITETQKGLDIKHQELVSSRQGSGETVTSKSLKSAELEQQLQESGDLERPHHLFNRTMKHRAMSADNLRKVQADRQYASNVITSTLIQMQESGTFNSLPEANEREKAKKSKLHDILLREEEGKKEIKSLQQQLQDVKKETEMELQERGNIIAFLSDQLQEMKAKTDMESSYVKKNTELQVQQTQKKCSNAGNDLEKETEKLRSKTDEEIRVHMETENFLRQHQMKVEEKLEYWMDKYEKDTEAKDQELNNLKESKASNLEMLQRLASECQTFEETIISDRVEKEAARRQLEQDALELKSILKLQAWWRGTMVRRNLGCYKNLKEILERQPSKEKGKGKKDKFRAKKKKR</sequence>
<dbReference type="CTD" id="69707"/>
<evidence type="ECO:0000256" key="11">
    <source>
        <dbReference type="SAM" id="MobiDB-lite"/>
    </source>
</evidence>
<evidence type="ECO:0000256" key="2">
    <source>
        <dbReference type="ARBA" id="ARBA00008222"/>
    </source>
</evidence>
<proteinExistence type="inferred from homology"/>
<dbReference type="AlphaFoldDB" id="A0A8C4JIM1"/>
<dbReference type="InterPro" id="IPR000048">
    <property type="entry name" value="IQ_motif_EF-hand-BS"/>
</dbReference>
<protein>
    <recommendedName>
        <fullName evidence="3">Dynein regulatory complex protein 9</fullName>
    </recommendedName>
    <alternativeName>
        <fullName evidence="9">IQ domain-containing protein G</fullName>
    </alternativeName>
</protein>
<evidence type="ECO:0000256" key="10">
    <source>
        <dbReference type="SAM" id="Coils"/>
    </source>
</evidence>
<gene>
    <name evidence="12" type="primary">IQCG</name>
</gene>
<feature type="region of interest" description="Disordered" evidence="11">
    <location>
        <begin position="83"/>
        <end position="116"/>
    </location>
</feature>
<keyword evidence="10" id="KW-0175">Coiled coil</keyword>
<evidence type="ECO:0000256" key="1">
    <source>
        <dbReference type="ARBA" id="ARBA00004611"/>
    </source>
</evidence>
<comment type="subcellular location">
    <subcellularLocation>
        <location evidence="1">Cytoplasm</location>
        <location evidence="1">Cytoskeleton</location>
        <location evidence="1">Flagellum axoneme</location>
    </subcellularLocation>
</comment>
<name>A0A8C4JIM1_DRONO</name>
<evidence type="ECO:0000313" key="13">
    <source>
        <dbReference type="Proteomes" id="UP000694423"/>
    </source>
</evidence>
<dbReference type="GO" id="GO:0005737">
    <property type="term" value="C:cytoplasm"/>
    <property type="evidence" value="ECO:0007669"/>
    <property type="project" value="TreeGrafter"/>
</dbReference>
<reference evidence="12" key="1">
    <citation type="submission" date="2025-08" db="UniProtKB">
        <authorList>
            <consortium name="Ensembl"/>
        </authorList>
    </citation>
    <scope>IDENTIFICATION</scope>
</reference>
<dbReference type="GeneID" id="112979359"/>
<organism evidence="12 13">
    <name type="scientific">Dromaius novaehollandiae</name>
    <name type="common">Emu</name>
    <dbReference type="NCBI Taxonomy" id="8790"/>
    <lineage>
        <taxon>Eukaryota</taxon>
        <taxon>Metazoa</taxon>
        <taxon>Chordata</taxon>
        <taxon>Craniata</taxon>
        <taxon>Vertebrata</taxon>
        <taxon>Euteleostomi</taxon>
        <taxon>Archelosauria</taxon>
        <taxon>Archosauria</taxon>
        <taxon>Dinosauria</taxon>
        <taxon>Saurischia</taxon>
        <taxon>Theropoda</taxon>
        <taxon>Coelurosauria</taxon>
        <taxon>Aves</taxon>
        <taxon>Palaeognathae</taxon>
        <taxon>Casuariiformes</taxon>
        <taxon>Dromaiidae</taxon>
        <taxon>Dromaius</taxon>
    </lineage>
</organism>
<evidence type="ECO:0000313" key="12">
    <source>
        <dbReference type="Ensembl" id="ENSDNVP00000009885.1"/>
    </source>
</evidence>
<comment type="similarity">
    <text evidence="2">Belongs to the DRC9 family.</text>
</comment>
<keyword evidence="7" id="KW-0206">Cytoskeleton</keyword>
<evidence type="ECO:0000256" key="7">
    <source>
        <dbReference type="ARBA" id="ARBA00023212"/>
    </source>
</evidence>
<dbReference type="PANTHER" id="PTHR14871:SF1">
    <property type="entry name" value="DYNEIN REGULATORY COMPLEX PROTEIN 9"/>
    <property type="match status" value="1"/>
</dbReference>
<dbReference type="Pfam" id="PF00612">
    <property type="entry name" value="IQ"/>
    <property type="match status" value="1"/>
</dbReference>
<dbReference type="Ensembl" id="ENSDNVT00000011878.1">
    <property type="protein sequence ID" value="ENSDNVP00000009885.1"/>
    <property type="gene ID" value="ENSDNVG00000006976.1"/>
</dbReference>
<keyword evidence="8" id="KW-0966">Cell projection</keyword>
<dbReference type="GO" id="GO:0036126">
    <property type="term" value="C:sperm flagellum"/>
    <property type="evidence" value="ECO:0007669"/>
    <property type="project" value="TreeGrafter"/>
</dbReference>
<evidence type="ECO:0000256" key="3">
    <source>
        <dbReference type="ARBA" id="ARBA00013738"/>
    </source>
</evidence>
<dbReference type="InterPro" id="IPR042618">
    <property type="entry name" value="IQCG"/>
</dbReference>
<keyword evidence="4" id="KW-0963">Cytoplasm</keyword>
<dbReference type="SMART" id="SM00015">
    <property type="entry name" value="IQ"/>
    <property type="match status" value="1"/>
</dbReference>
<dbReference type="CDD" id="cd23766">
    <property type="entry name" value="IQCG"/>
    <property type="match status" value="1"/>
</dbReference>
<reference evidence="12" key="2">
    <citation type="submission" date="2025-09" db="UniProtKB">
        <authorList>
            <consortium name="Ensembl"/>
        </authorList>
    </citation>
    <scope>IDENTIFICATION</scope>
</reference>
<feature type="compositionally biased region" description="Basic residues" evidence="11">
    <location>
        <begin position="402"/>
        <end position="416"/>
    </location>
</feature>
<dbReference type="OrthoDB" id="10254713at2759"/>
<evidence type="ECO:0000256" key="8">
    <source>
        <dbReference type="ARBA" id="ARBA00023273"/>
    </source>
</evidence>
<keyword evidence="13" id="KW-1185">Reference proteome</keyword>
<dbReference type="RefSeq" id="XP_025949257.1">
    <property type="nucleotide sequence ID" value="XM_026093472.2"/>
</dbReference>
<feature type="compositionally biased region" description="Polar residues" evidence="11">
    <location>
        <begin position="83"/>
        <end position="110"/>
    </location>
</feature>
<dbReference type="Proteomes" id="UP000694423">
    <property type="component" value="Unplaced"/>
</dbReference>
<keyword evidence="6" id="KW-0969">Cilium</keyword>
<keyword evidence="5" id="KW-0282">Flagellum</keyword>
<dbReference type="PANTHER" id="PTHR14871">
    <property type="entry name" value="DYNEIN REGULATORY COMPLEX PROTEIN 9"/>
    <property type="match status" value="1"/>
</dbReference>
<feature type="region of interest" description="Disordered" evidence="11">
    <location>
        <begin position="396"/>
        <end position="416"/>
    </location>
</feature>
<accession>A0A8C4JIM1</accession>
<feature type="coiled-coil region" evidence="10">
    <location>
        <begin position="186"/>
        <end position="213"/>
    </location>
</feature>
<evidence type="ECO:0000256" key="5">
    <source>
        <dbReference type="ARBA" id="ARBA00022846"/>
    </source>
</evidence>
<evidence type="ECO:0000256" key="6">
    <source>
        <dbReference type="ARBA" id="ARBA00023069"/>
    </source>
</evidence>
<evidence type="ECO:0000256" key="9">
    <source>
        <dbReference type="ARBA" id="ARBA00032183"/>
    </source>
</evidence>
<evidence type="ECO:0000256" key="4">
    <source>
        <dbReference type="ARBA" id="ARBA00022490"/>
    </source>
</evidence>
<dbReference type="GO" id="GO:0007288">
    <property type="term" value="P:sperm axoneme assembly"/>
    <property type="evidence" value="ECO:0007669"/>
    <property type="project" value="TreeGrafter"/>
</dbReference>